<reference evidence="2 3" key="1">
    <citation type="submission" date="2019-07" db="EMBL/GenBank/DDBJ databases">
        <title>Genomic Encyclopedia of Archaeal and Bacterial Type Strains, Phase II (KMG-II): from individual species to whole genera.</title>
        <authorList>
            <person name="Goeker M."/>
        </authorList>
    </citation>
    <scope>NUCLEOTIDE SEQUENCE [LARGE SCALE GENOMIC DNA]</scope>
    <source>
        <strain evidence="2 3">ATCC BAA-1854</strain>
    </source>
</reference>
<keyword evidence="1" id="KW-1133">Transmembrane helix</keyword>
<name>A0A562TQZ5_9SPHI</name>
<accession>A0A562TQZ5</accession>
<comment type="caution">
    <text evidence="2">The sequence shown here is derived from an EMBL/GenBank/DDBJ whole genome shotgun (WGS) entry which is preliminary data.</text>
</comment>
<protein>
    <submittedName>
        <fullName evidence="2">Uncharacterized protein</fullName>
    </submittedName>
</protein>
<proteinExistence type="predicted"/>
<evidence type="ECO:0000256" key="1">
    <source>
        <dbReference type="SAM" id="Phobius"/>
    </source>
</evidence>
<gene>
    <name evidence="2" type="ORF">JN11_04240</name>
</gene>
<dbReference type="EMBL" id="VLLI01000014">
    <property type="protein sequence ID" value="TWI95965.1"/>
    <property type="molecule type" value="Genomic_DNA"/>
</dbReference>
<sequence length="178" mass="19992">MLILIWGLLNIALFIYFISICFKATKFIRERMGTLAAIIFVLGLLSFSSHSFNNDENKEPNTNQYKTWKFTPKDSLTGVCSKELRLEKTMVLNYNLSIVYGTDKKSNSSIPISACSFNTGLISGTNWKPLIITVDTTSVINKLRYTVDGTVDWTLLGITLYSQTKDYNGMVFVTPSGN</sequence>
<organism evidence="2 3">
    <name type="scientific">Mucilaginibacter frigoritolerans</name>
    <dbReference type="NCBI Taxonomy" id="652788"/>
    <lineage>
        <taxon>Bacteria</taxon>
        <taxon>Pseudomonadati</taxon>
        <taxon>Bacteroidota</taxon>
        <taxon>Sphingobacteriia</taxon>
        <taxon>Sphingobacteriales</taxon>
        <taxon>Sphingobacteriaceae</taxon>
        <taxon>Mucilaginibacter</taxon>
    </lineage>
</organism>
<keyword evidence="1" id="KW-0812">Transmembrane</keyword>
<feature type="transmembrane region" description="Helical" evidence="1">
    <location>
        <begin position="6"/>
        <end position="25"/>
    </location>
</feature>
<keyword evidence="3" id="KW-1185">Reference proteome</keyword>
<keyword evidence="1" id="KW-0472">Membrane</keyword>
<evidence type="ECO:0000313" key="2">
    <source>
        <dbReference type="EMBL" id="TWI95965.1"/>
    </source>
</evidence>
<dbReference type="Proteomes" id="UP000317010">
    <property type="component" value="Unassembled WGS sequence"/>
</dbReference>
<evidence type="ECO:0000313" key="3">
    <source>
        <dbReference type="Proteomes" id="UP000317010"/>
    </source>
</evidence>
<dbReference type="AlphaFoldDB" id="A0A562TQZ5"/>